<dbReference type="Pfam" id="PF12399">
    <property type="entry name" value="BCA_ABC_TP_C"/>
    <property type="match status" value="1"/>
</dbReference>
<dbReference type="InterPro" id="IPR003593">
    <property type="entry name" value="AAA+_ATPase"/>
</dbReference>
<keyword evidence="1" id="KW-0813">Transport</keyword>
<evidence type="ECO:0000313" key="7">
    <source>
        <dbReference type="Proteomes" id="UP000776983"/>
    </source>
</evidence>
<evidence type="ECO:0000256" key="3">
    <source>
        <dbReference type="ARBA" id="ARBA00022741"/>
    </source>
</evidence>
<dbReference type="InterPro" id="IPR027417">
    <property type="entry name" value="P-loop_NTPase"/>
</dbReference>
<dbReference type="SUPFAM" id="SSF52540">
    <property type="entry name" value="P-loop containing nucleoside triphosphate hydrolases"/>
    <property type="match status" value="1"/>
</dbReference>
<dbReference type="PANTHER" id="PTHR45772">
    <property type="entry name" value="CONSERVED COMPONENT OF ABC TRANSPORTER FOR NATURAL AMINO ACIDS-RELATED"/>
    <property type="match status" value="1"/>
</dbReference>
<evidence type="ECO:0000313" key="6">
    <source>
        <dbReference type="EMBL" id="MCB5364357.1"/>
    </source>
</evidence>
<dbReference type="PANTHER" id="PTHR45772:SF2">
    <property type="entry name" value="ABC TRANSPORTER ATP-BINDING PROTEIN"/>
    <property type="match status" value="1"/>
</dbReference>
<accession>A0ABS8CE77</accession>
<name>A0ABS8CE77_9BURK</name>
<proteinExistence type="predicted"/>
<dbReference type="Pfam" id="PF00005">
    <property type="entry name" value="ABC_tran"/>
    <property type="match status" value="1"/>
</dbReference>
<dbReference type="GO" id="GO:0005524">
    <property type="term" value="F:ATP binding"/>
    <property type="evidence" value="ECO:0007669"/>
    <property type="project" value="UniProtKB-KW"/>
</dbReference>
<sequence length="250" mass="27192">MTDTAKLEIRNLRKSFGALVATNDVNISVRPGELHALIGPNGAGKTTLISQISGEMFPDSGQILLDGNDITRLPAHKRASVGLARSFQISQLYNDFTVEDNVAMAVQAQSNKRFNLLSDARKDAALRQPAKEALQRVGLGDAGHLMVSELAHGKKRQLELAIALSLNASVLLLDEPMAGLGAEESLLMRDILLDLKGQYAILLVEHDMDIVFSLADRVTVLVYGKPVFTGTPEEVRHNPIVRDAYLGEED</sequence>
<dbReference type="InterPro" id="IPR032823">
    <property type="entry name" value="BCA_ABC_TP_C"/>
</dbReference>
<dbReference type="InterPro" id="IPR003439">
    <property type="entry name" value="ABC_transporter-like_ATP-bd"/>
</dbReference>
<feature type="domain" description="ABC transporter" evidence="5">
    <location>
        <begin position="7"/>
        <end position="248"/>
    </location>
</feature>
<dbReference type="SMART" id="SM00382">
    <property type="entry name" value="AAA"/>
    <property type="match status" value="1"/>
</dbReference>
<evidence type="ECO:0000259" key="5">
    <source>
        <dbReference type="PROSITE" id="PS50893"/>
    </source>
</evidence>
<dbReference type="CDD" id="cd03219">
    <property type="entry name" value="ABC_Mj1267_LivG_branched"/>
    <property type="match status" value="1"/>
</dbReference>
<evidence type="ECO:0000256" key="2">
    <source>
        <dbReference type="ARBA" id="ARBA00022475"/>
    </source>
</evidence>
<dbReference type="RefSeq" id="WP_226954771.1">
    <property type="nucleotide sequence ID" value="NZ_JACDXW010000005.1"/>
</dbReference>
<reference evidence="6 7" key="1">
    <citation type="submission" date="2020-07" db="EMBL/GenBank/DDBJ databases">
        <title>Pusillimonas sp. nov., isolated from poultry manure in Taiwan.</title>
        <authorList>
            <person name="Lin S.-Y."/>
            <person name="Tang Y.-S."/>
            <person name="Young C.-C."/>
        </authorList>
    </citation>
    <scope>NUCLEOTIDE SEQUENCE [LARGE SCALE GENOMIC DNA]</scope>
    <source>
        <strain evidence="6 7">CC-YST705</strain>
    </source>
</reference>
<dbReference type="InterPro" id="IPR051120">
    <property type="entry name" value="ABC_AA/LPS_Transport"/>
</dbReference>
<comment type="caution">
    <text evidence="6">The sequence shown here is derived from an EMBL/GenBank/DDBJ whole genome shotgun (WGS) entry which is preliminary data.</text>
</comment>
<keyword evidence="2" id="KW-1003">Cell membrane</keyword>
<dbReference type="PROSITE" id="PS50893">
    <property type="entry name" value="ABC_TRANSPORTER_2"/>
    <property type="match status" value="1"/>
</dbReference>
<evidence type="ECO:0000256" key="4">
    <source>
        <dbReference type="ARBA" id="ARBA00022840"/>
    </source>
</evidence>
<keyword evidence="2" id="KW-0472">Membrane</keyword>
<organism evidence="6 7">
    <name type="scientific">Mesopusillimonas faecipullorum</name>
    <dbReference type="NCBI Taxonomy" id="2755040"/>
    <lineage>
        <taxon>Bacteria</taxon>
        <taxon>Pseudomonadati</taxon>
        <taxon>Pseudomonadota</taxon>
        <taxon>Betaproteobacteria</taxon>
        <taxon>Burkholderiales</taxon>
        <taxon>Alcaligenaceae</taxon>
        <taxon>Mesopusillimonas</taxon>
    </lineage>
</organism>
<gene>
    <name evidence="6" type="ORF">H0484_11420</name>
</gene>
<dbReference type="Gene3D" id="3.40.50.300">
    <property type="entry name" value="P-loop containing nucleotide triphosphate hydrolases"/>
    <property type="match status" value="1"/>
</dbReference>
<keyword evidence="3" id="KW-0547">Nucleotide-binding</keyword>
<keyword evidence="7" id="KW-1185">Reference proteome</keyword>
<protein>
    <submittedName>
        <fullName evidence="6">ABC transporter ATP-binding protein</fullName>
    </submittedName>
</protein>
<evidence type="ECO:0000256" key="1">
    <source>
        <dbReference type="ARBA" id="ARBA00022448"/>
    </source>
</evidence>
<dbReference type="Proteomes" id="UP000776983">
    <property type="component" value="Unassembled WGS sequence"/>
</dbReference>
<dbReference type="EMBL" id="JACDXW010000005">
    <property type="protein sequence ID" value="MCB5364357.1"/>
    <property type="molecule type" value="Genomic_DNA"/>
</dbReference>
<keyword evidence="4 6" id="KW-0067">ATP-binding</keyword>